<dbReference type="STRING" id="431595.K3WA51"/>
<dbReference type="EnsemblProtists" id="PYU1_T001842">
    <property type="protein sequence ID" value="PYU1_T001842"/>
    <property type="gene ID" value="PYU1_G001840"/>
</dbReference>
<reference evidence="3" key="3">
    <citation type="submission" date="2015-02" db="UniProtKB">
        <authorList>
            <consortium name="EnsemblProtists"/>
        </authorList>
    </citation>
    <scope>IDENTIFICATION</scope>
    <source>
        <strain evidence="3">DAOM BR144</strain>
    </source>
</reference>
<proteinExistence type="inferred from homology"/>
<dbReference type="PANTHER" id="PTHR46044">
    <property type="entry name" value="NITRILASE"/>
    <property type="match status" value="1"/>
</dbReference>
<dbReference type="OMA" id="HIAVWPG"/>
<dbReference type="Gene3D" id="3.60.110.10">
    <property type="entry name" value="Carbon-nitrogen hydrolase"/>
    <property type="match status" value="1"/>
</dbReference>
<evidence type="ECO:0000259" key="2">
    <source>
        <dbReference type="PROSITE" id="PS50263"/>
    </source>
</evidence>
<dbReference type="eggNOG" id="KOG0805">
    <property type="taxonomic scope" value="Eukaryota"/>
</dbReference>
<dbReference type="GO" id="GO:0016836">
    <property type="term" value="F:hydro-lyase activity"/>
    <property type="evidence" value="ECO:0007669"/>
    <property type="project" value="UniProtKB-ARBA"/>
</dbReference>
<dbReference type="PROSITE" id="PS00921">
    <property type="entry name" value="NITRIL_CHT_2"/>
    <property type="match status" value="1"/>
</dbReference>
<reference evidence="4" key="2">
    <citation type="submission" date="2010-04" db="EMBL/GenBank/DDBJ databases">
        <authorList>
            <person name="Buell R."/>
            <person name="Hamilton J."/>
            <person name="Hostetler J."/>
        </authorList>
    </citation>
    <scope>NUCLEOTIDE SEQUENCE [LARGE SCALE GENOMIC DNA]</scope>
    <source>
        <strain evidence="4">DAOM:BR144</strain>
    </source>
</reference>
<feature type="domain" description="CN hydrolase" evidence="2">
    <location>
        <begin position="3"/>
        <end position="286"/>
    </location>
</feature>
<dbReference type="PANTHER" id="PTHR46044:SF1">
    <property type="entry name" value="CN HYDROLASE DOMAIN-CONTAINING PROTEIN"/>
    <property type="match status" value="1"/>
</dbReference>
<dbReference type="InterPro" id="IPR036526">
    <property type="entry name" value="C-N_Hydrolase_sf"/>
</dbReference>
<reference evidence="4" key="1">
    <citation type="journal article" date="2010" name="Genome Biol.">
        <title>Genome sequence of the necrotrophic plant pathogen Pythium ultimum reveals original pathogenicity mechanisms and effector repertoire.</title>
        <authorList>
            <person name="Levesque C.A."/>
            <person name="Brouwer H."/>
            <person name="Cano L."/>
            <person name="Hamilton J.P."/>
            <person name="Holt C."/>
            <person name="Huitema E."/>
            <person name="Raffaele S."/>
            <person name="Robideau G.P."/>
            <person name="Thines M."/>
            <person name="Win J."/>
            <person name="Zerillo M.M."/>
            <person name="Beakes G.W."/>
            <person name="Boore J.L."/>
            <person name="Busam D."/>
            <person name="Dumas B."/>
            <person name="Ferriera S."/>
            <person name="Fuerstenberg S.I."/>
            <person name="Gachon C.M."/>
            <person name="Gaulin E."/>
            <person name="Govers F."/>
            <person name="Grenville-Briggs L."/>
            <person name="Horner N."/>
            <person name="Hostetler J."/>
            <person name="Jiang R.H."/>
            <person name="Johnson J."/>
            <person name="Krajaejun T."/>
            <person name="Lin H."/>
            <person name="Meijer H.J."/>
            <person name="Moore B."/>
            <person name="Morris P."/>
            <person name="Phuntmart V."/>
            <person name="Puiu D."/>
            <person name="Shetty J."/>
            <person name="Stajich J.E."/>
            <person name="Tripathy S."/>
            <person name="Wawra S."/>
            <person name="van West P."/>
            <person name="Whitty B.R."/>
            <person name="Coutinho P.M."/>
            <person name="Henrissat B."/>
            <person name="Martin F."/>
            <person name="Thomas P.D."/>
            <person name="Tyler B.M."/>
            <person name="De Vries R.P."/>
            <person name="Kamoun S."/>
            <person name="Yandell M."/>
            <person name="Tisserat N."/>
            <person name="Buell C.R."/>
        </authorList>
    </citation>
    <scope>NUCLEOTIDE SEQUENCE</scope>
    <source>
        <strain evidence="4">DAOM:BR144</strain>
    </source>
</reference>
<dbReference type="InterPro" id="IPR000132">
    <property type="entry name" value="Nitrilase/CN_hydratase_CS"/>
</dbReference>
<dbReference type="Proteomes" id="UP000019132">
    <property type="component" value="Unassembled WGS sequence"/>
</dbReference>
<dbReference type="HOGENOM" id="CLU_030130_6_1_1"/>
<dbReference type="GO" id="GO:0000257">
    <property type="term" value="F:nitrilase activity"/>
    <property type="evidence" value="ECO:0007669"/>
    <property type="project" value="UniProtKB-ARBA"/>
</dbReference>
<dbReference type="InParanoid" id="K3WA51"/>
<evidence type="ECO:0000313" key="3">
    <source>
        <dbReference type="EnsemblProtists" id="PYU1_T001842"/>
    </source>
</evidence>
<dbReference type="VEuPathDB" id="FungiDB:PYU1_G001840"/>
<evidence type="ECO:0000313" key="4">
    <source>
        <dbReference type="Proteomes" id="UP000019132"/>
    </source>
</evidence>
<dbReference type="InterPro" id="IPR044149">
    <property type="entry name" value="Nitrilases_CHs"/>
</dbReference>
<organism evidence="3 4">
    <name type="scientific">Globisporangium ultimum (strain ATCC 200006 / CBS 805.95 / DAOM BR144)</name>
    <name type="common">Pythium ultimum</name>
    <dbReference type="NCBI Taxonomy" id="431595"/>
    <lineage>
        <taxon>Eukaryota</taxon>
        <taxon>Sar</taxon>
        <taxon>Stramenopiles</taxon>
        <taxon>Oomycota</taxon>
        <taxon>Peronosporomycetes</taxon>
        <taxon>Pythiales</taxon>
        <taxon>Pythiaceae</taxon>
        <taxon>Globisporangium</taxon>
    </lineage>
</organism>
<dbReference type="AlphaFoldDB" id="K3WA51"/>
<dbReference type="InterPro" id="IPR003010">
    <property type="entry name" value="C-N_Hydrolase"/>
</dbReference>
<dbReference type="Pfam" id="PF00795">
    <property type="entry name" value="CN_hydrolase"/>
    <property type="match status" value="1"/>
</dbReference>
<name>K3WA51_GLOUD</name>
<dbReference type="CDD" id="cd07564">
    <property type="entry name" value="nitrilases_CHs"/>
    <property type="match status" value="1"/>
</dbReference>
<sequence>MKIRVGVAQTATKDFDFDVTLERFRGLVQEASALGVQFLLFPEAFFGGYPKHTNFGAVVGLRGDQGRKDFAKYFNGAIAIPSPEADAIAQVSKEFNVAIGTGVIEKEGSTLYCSVLYVDPVVGIVGKHRKLMPTASERLIWGNGDGSKENLSAQKIQLAGGASVTVGGGVCWENMMPLLRYNYYQQGIQLYTAPTVDARENWLHTVTHIAMESRCFVLSANQFATTADYPAWHQEIMKSEFKAAGNDLADDAEIIGGGSCIISPLGEVLAGPLRKKQGILSAEIDLDDLVGARFDLDATGHYSRSDVFSLNINSN</sequence>
<dbReference type="PROSITE" id="PS50263">
    <property type="entry name" value="CN_HYDROLASE"/>
    <property type="match status" value="1"/>
</dbReference>
<accession>K3WA51</accession>
<comment type="similarity">
    <text evidence="1">Belongs to the carbon-nitrogen hydrolase superfamily. Nitrilase family.</text>
</comment>
<protein>
    <recommendedName>
        <fullName evidence="2">CN hydrolase domain-containing protein</fullName>
    </recommendedName>
</protein>
<dbReference type="EMBL" id="GL376634">
    <property type="status" value="NOT_ANNOTATED_CDS"/>
    <property type="molecule type" value="Genomic_DNA"/>
</dbReference>
<dbReference type="SUPFAM" id="SSF56317">
    <property type="entry name" value="Carbon-nitrogen hydrolase"/>
    <property type="match status" value="1"/>
</dbReference>
<keyword evidence="4" id="KW-1185">Reference proteome</keyword>
<evidence type="ECO:0000256" key="1">
    <source>
        <dbReference type="ARBA" id="ARBA00008129"/>
    </source>
</evidence>